<dbReference type="InterPro" id="IPR050364">
    <property type="entry name" value="Cytochrome_P450_fung"/>
</dbReference>
<dbReference type="GO" id="GO:0016020">
    <property type="term" value="C:membrane"/>
    <property type="evidence" value="ECO:0007669"/>
    <property type="project" value="UniProtKB-SubCell"/>
</dbReference>
<evidence type="ECO:0000256" key="7">
    <source>
        <dbReference type="ARBA" id="ARBA00022723"/>
    </source>
</evidence>
<comment type="cofactor">
    <cofactor evidence="1 13">
        <name>heme</name>
        <dbReference type="ChEBI" id="CHEBI:30413"/>
    </cofactor>
</comment>
<evidence type="ECO:0000256" key="4">
    <source>
        <dbReference type="ARBA" id="ARBA00010617"/>
    </source>
</evidence>
<dbReference type="EMBL" id="KV429058">
    <property type="protein sequence ID" value="KZT69394.1"/>
    <property type="molecule type" value="Genomic_DNA"/>
</dbReference>
<dbReference type="PANTHER" id="PTHR46300">
    <property type="entry name" value="P450, PUTATIVE (EUROFUNG)-RELATED-RELATED"/>
    <property type="match status" value="1"/>
</dbReference>
<dbReference type="CDD" id="cd11065">
    <property type="entry name" value="CYP64-like"/>
    <property type="match status" value="1"/>
</dbReference>
<keyword evidence="7 13" id="KW-0479">Metal-binding</keyword>
<dbReference type="InterPro" id="IPR017972">
    <property type="entry name" value="Cyt_P450_CS"/>
</dbReference>
<evidence type="ECO:0000256" key="6">
    <source>
        <dbReference type="ARBA" id="ARBA00022692"/>
    </source>
</evidence>
<dbReference type="GO" id="GO:0016705">
    <property type="term" value="F:oxidoreductase activity, acting on paired donors, with incorporation or reduction of molecular oxygen"/>
    <property type="evidence" value="ECO:0007669"/>
    <property type="project" value="InterPro"/>
</dbReference>
<keyword evidence="6 15" id="KW-0812">Transmembrane</keyword>
<keyword evidence="8 15" id="KW-1133">Transmembrane helix</keyword>
<evidence type="ECO:0000256" key="1">
    <source>
        <dbReference type="ARBA" id="ARBA00001971"/>
    </source>
</evidence>
<feature type="binding site" description="axial binding residue" evidence="13">
    <location>
        <position position="441"/>
    </location>
    <ligand>
        <name>heme</name>
        <dbReference type="ChEBI" id="CHEBI:30413"/>
    </ligand>
    <ligandPart>
        <name>Fe</name>
        <dbReference type="ChEBI" id="CHEBI:18248"/>
    </ligandPart>
</feature>
<dbReference type="GO" id="GO:0005506">
    <property type="term" value="F:iron ion binding"/>
    <property type="evidence" value="ECO:0007669"/>
    <property type="project" value="InterPro"/>
</dbReference>
<dbReference type="InterPro" id="IPR002401">
    <property type="entry name" value="Cyt_P450_E_grp-I"/>
</dbReference>
<comment type="subcellular location">
    <subcellularLocation>
        <location evidence="2">Membrane</location>
        <topology evidence="2">Single-pass membrane protein</topology>
    </subcellularLocation>
</comment>
<evidence type="ECO:0000256" key="15">
    <source>
        <dbReference type="SAM" id="Phobius"/>
    </source>
</evidence>
<feature type="transmembrane region" description="Helical" evidence="15">
    <location>
        <begin position="6"/>
        <end position="25"/>
    </location>
</feature>
<evidence type="ECO:0000313" key="17">
    <source>
        <dbReference type="Proteomes" id="UP000076727"/>
    </source>
</evidence>
<dbReference type="PRINTS" id="PR00463">
    <property type="entry name" value="EP450I"/>
</dbReference>
<evidence type="ECO:0000313" key="16">
    <source>
        <dbReference type="EMBL" id="KZT69394.1"/>
    </source>
</evidence>
<dbReference type="GO" id="GO:0004497">
    <property type="term" value="F:monooxygenase activity"/>
    <property type="evidence" value="ECO:0007669"/>
    <property type="project" value="UniProtKB-KW"/>
</dbReference>
<dbReference type="AlphaFoldDB" id="A0A165QFD4"/>
<evidence type="ECO:0000256" key="13">
    <source>
        <dbReference type="PIRSR" id="PIRSR602401-1"/>
    </source>
</evidence>
<evidence type="ECO:0000256" key="10">
    <source>
        <dbReference type="ARBA" id="ARBA00023004"/>
    </source>
</evidence>
<dbReference type="OrthoDB" id="2789670at2759"/>
<dbReference type="Gene3D" id="1.10.630.10">
    <property type="entry name" value="Cytochrome P450"/>
    <property type="match status" value="1"/>
</dbReference>
<comment type="pathway">
    <text evidence="3">Secondary metabolite biosynthesis.</text>
</comment>
<keyword evidence="12 15" id="KW-0472">Membrane</keyword>
<dbReference type="Proteomes" id="UP000076727">
    <property type="component" value="Unassembled WGS sequence"/>
</dbReference>
<dbReference type="PROSITE" id="PS00086">
    <property type="entry name" value="CYTOCHROME_P450"/>
    <property type="match status" value="1"/>
</dbReference>
<evidence type="ECO:0000256" key="14">
    <source>
        <dbReference type="RuleBase" id="RU000461"/>
    </source>
</evidence>
<dbReference type="InterPro" id="IPR001128">
    <property type="entry name" value="Cyt_P450"/>
</dbReference>
<dbReference type="GO" id="GO:0020037">
    <property type="term" value="F:heme binding"/>
    <property type="evidence" value="ECO:0007669"/>
    <property type="project" value="InterPro"/>
</dbReference>
<accession>A0A165QFD4</accession>
<dbReference type="SUPFAM" id="SSF48264">
    <property type="entry name" value="Cytochrome P450"/>
    <property type="match status" value="1"/>
</dbReference>
<evidence type="ECO:0000256" key="5">
    <source>
        <dbReference type="ARBA" id="ARBA00022617"/>
    </source>
</evidence>
<evidence type="ECO:0000256" key="2">
    <source>
        <dbReference type="ARBA" id="ARBA00004167"/>
    </source>
</evidence>
<dbReference type="STRING" id="1314783.A0A165QFD4"/>
<dbReference type="PANTHER" id="PTHR46300:SF7">
    <property type="entry name" value="P450, PUTATIVE (EUROFUNG)-RELATED"/>
    <property type="match status" value="1"/>
</dbReference>
<keyword evidence="17" id="KW-1185">Reference proteome</keyword>
<evidence type="ECO:0000256" key="12">
    <source>
        <dbReference type="ARBA" id="ARBA00023136"/>
    </source>
</evidence>
<sequence>MGLSLSLETALGLAIFVALAYFGLLRQQVLRRRHLPPGPPPFPILGNIPQMSLSHPEKRFAEWRSKYGDVIFLKMFNTPVLVINSITAARELMVKRSAIYSSRPYSVLSIEMLGWEHDFGLMPYNEEFRKHRRWMYLPFFAKSSLDAVAGVQRNEAMTLLAGLLRDPTKFETHIHRYSASSMLQYLYGHKVESDDDEYLYIIETVMEETVRFSAPGTAAIDFLPFLKHTPAWLPGVGFQRRAMNVKRLLREAAQRTYALAASKVEEDVVKDAVLPSLIRTASANGTLEAEQPEIMMFGLTVYGAGTDTTQTVITVFVLAMVLYPDVFSKAREELDRVVGCDRLPNIEDRDALPYLECILKETLRFSCPTPLGVPHATSEDDEYHGCWIPKGTTIIPNLWLMLHDPEVYPDPETFRPERFDGVHANEEDPRGIVFGFGRRICPGRRFGDSSVWHAMASIIATLDIRKARDAQGNEITPAGTFASGLVSHPDKFQCSITPRSERAKALILRSSAST</sequence>
<keyword evidence="5 13" id="KW-0349">Heme</keyword>
<evidence type="ECO:0000256" key="9">
    <source>
        <dbReference type="ARBA" id="ARBA00023002"/>
    </source>
</evidence>
<dbReference type="Pfam" id="PF00067">
    <property type="entry name" value="p450"/>
    <property type="match status" value="1"/>
</dbReference>
<gene>
    <name evidence="16" type="ORF">DAEQUDRAFT_669488</name>
</gene>
<keyword evidence="9 14" id="KW-0560">Oxidoreductase</keyword>
<comment type="similarity">
    <text evidence="4 14">Belongs to the cytochrome P450 family.</text>
</comment>
<evidence type="ECO:0000256" key="8">
    <source>
        <dbReference type="ARBA" id="ARBA00022989"/>
    </source>
</evidence>
<name>A0A165QFD4_9APHY</name>
<evidence type="ECO:0000256" key="3">
    <source>
        <dbReference type="ARBA" id="ARBA00005179"/>
    </source>
</evidence>
<proteinExistence type="inferred from homology"/>
<organism evidence="16 17">
    <name type="scientific">Daedalea quercina L-15889</name>
    <dbReference type="NCBI Taxonomy" id="1314783"/>
    <lineage>
        <taxon>Eukaryota</taxon>
        <taxon>Fungi</taxon>
        <taxon>Dikarya</taxon>
        <taxon>Basidiomycota</taxon>
        <taxon>Agaricomycotina</taxon>
        <taxon>Agaricomycetes</taxon>
        <taxon>Polyporales</taxon>
        <taxon>Fomitopsis</taxon>
    </lineage>
</organism>
<evidence type="ECO:0000256" key="11">
    <source>
        <dbReference type="ARBA" id="ARBA00023033"/>
    </source>
</evidence>
<protein>
    <submittedName>
        <fullName evidence="16">Cytochrome P450</fullName>
    </submittedName>
</protein>
<keyword evidence="11 14" id="KW-0503">Monooxygenase</keyword>
<dbReference type="InterPro" id="IPR036396">
    <property type="entry name" value="Cyt_P450_sf"/>
</dbReference>
<keyword evidence="10 13" id="KW-0408">Iron</keyword>
<reference evidence="16 17" key="1">
    <citation type="journal article" date="2016" name="Mol. Biol. Evol.">
        <title>Comparative Genomics of Early-Diverging Mushroom-Forming Fungi Provides Insights into the Origins of Lignocellulose Decay Capabilities.</title>
        <authorList>
            <person name="Nagy L.G."/>
            <person name="Riley R."/>
            <person name="Tritt A."/>
            <person name="Adam C."/>
            <person name="Daum C."/>
            <person name="Floudas D."/>
            <person name="Sun H."/>
            <person name="Yadav J.S."/>
            <person name="Pangilinan J."/>
            <person name="Larsson K.H."/>
            <person name="Matsuura K."/>
            <person name="Barry K."/>
            <person name="Labutti K."/>
            <person name="Kuo R."/>
            <person name="Ohm R.A."/>
            <person name="Bhattacharya S.S."/>
            <person name="Shirouzu T."/>
            <person name="Yoshinaga Y."/>
            <person name="Martin F.M."/>
            <person name="Grigoriev I.V."/>
            <person name="Hibbett D.S."/>
        </authorList>
    </citation>
    <scope>NUCLEOTIDE SEQUENCE [LARGE SCALE GENOMIC DNA]</scope>
    <source>
        <strain evidence="16 17">L-15889</strain>
    </source>
</reference>